<dbReference type="Proteomes" id="UP001524587">
    <property type="component" value="Unassembled WGS sequence"/>
</dbReference>
<comment type="pathway">
    <text evidence="1">Phospholipid metabolism; phosphatidylglycerol biosynthesis; phosphatidylglycerol from CDP-diacylglycerol: step 2/2.</text>
</comment>
<dbReference type="Pfam" id="PF04608">
    <property type="entry name" value="PgpA"/>
    <property type="match status" value="1"/>
</dbReference>
<dbReference type="InterPro" id="IPR036681">
    <property type="entry name" value="PgpA-like_sf"/>
</dbReference>
<keyword evidence="1" id="KW-0378">Hydrolase</keyword>
<keyword evidence="1 2" id="KW-0812">Transmembrane</keyword>
<comment type="caution">
    <text evidence="4">The sequence shown here is derived from an EMBL/GenBank/DDBJ whole genome shotgun (WGS) entry which is preliminary data.</text>
</comment>
<feature type="transmembrane region" description="Helical" evidence="2">
    <location>
        <begin position="72"/>
        <end position="92"/>
    </location>
</feature>
<proteinExistence type="predicted"/>
<keyword evidence="1" id="KW-0442">Lipid degradation</keyword>
<keyword evidence="1 2" id="KW-0472">Membrane</keyword>
<keyword evidence="1" id="KW-1003">Cell membrane</keyword>
<dbReference type="EMBL" id="JAMSKV010000001">
    <property type="protein sequence ID" value="MCQ8277335.1"/>
    <property type="molecule type" value="Genomic_DNA"/>
</dbReference>
<keyword evidence="2" id="KW-1133">Transmembrane helix</keyword>
<dbReference type="PANTHER" id="PTHR36305:SF1">
    <property type="entry name" value="PHOSPHATIDYLGLYCEROPHOSPHATASE A"/>
    <property type="match status" value="1"/>
</dbReference>
<comment type="subcellular location">
    <subcellularLocation>
        <location evidence="1">Cell inner membrane</location>
        <topology evidence="1">Multi-pass membrane protein</topology>
    </subcellularLocation>
</comment>
<dbReference type="InterPro" id="IPR026037">
    <property type="entry name" value="PgpA"/>
</dbReference>
<dbReference type="CDD" id="cd06971">
    <property type="entry name" value="PgpA"/>
    <property type="match status" value="1"/>
</dbReference>
<keyword evidence="1" id="KW-0997">Cell inner membrane</keyword>
<protein>
    <recommendedName>
        <fullName evidence="1">Phosphatidylglycerophosphatase A</fullName>
        <ecNumber evidence="1">3.1.3.27</ecNumber>
    </recommendedName>
    <alternativeName>
        <fullName evidence="1">Phosphatidylglycerolphosphate phosphatase A</fullName>
    </alternativeName>
</protein>
<keyword evidence="5" id="KW-1185">Reference proteome</keyword>
<comment type="function">
    <text evidence="1">Lipid phosphatase which dephosphorylates phosphatidylglycerophosphate (PGP) to phosphatidylglycerol (PG).</text>
</comment>
<evidence type="ECO:0000313" key="5">
    <source>
        <dbReference type="Proteomes" id="UP001524587"/>
    </source>
</evidence>
<comment type="catalytic activity">
    <reaction evidence="1">
        <text>a 1,2-diacyl-sn-glycero-3-phospho-(1'-sn-glycero-3'-phosphate) + H2O = a 1,2-diacyl-sn-glycero-3-phospho-(1'-sn-glycerol) + phosphate</text>
        <dbReference type="Rhea" id="RHEA:33751"/>
        <dbReference type="ChEBI" id="CHEBI:15377"/>
        <dbReference type="ChEBI" id="CHEBI:43474"/>
        <dbReference type="ChEBI" id="CHEBI:60110"/>
        <dbReference type="ChEBI" id="CHEBI:64716"/>
        <dbReference type="EC" id="3.1.3.27"/>
    </reaction>
</comment>
<keyword evidence="1" id="KW-0595">Phospholipid degradation</keyword>
<dbReference type="PANTHER" id="PTHR36305">
    <property type="entry name" value="PHOSPHATIDYLGLYCEROPHOSPHATASE A"/>
    <property type="match status" value="1"/>
</dbReference>
<evidence type="ECO:0000259" key="3">
    <source>
        <dbReference type="Pfam" id="PF04608"/>
    </source>
</evidence>
<feature type="domain" description="YutG/PgpA" evidence="3">
    <location>
        <begin position="11"/>
        <end position="154"/>
    </location>
</feature>
<evidence type="ECO:0000313" key="4">
    <source>
        <dbReference type="EMBL" id="MCQ8277335.1"/>
    </source>
</evidence>
<dbReference type="PIRSF" id="PIRSF006162">
    <property type="entry name" value="PgpA"/>
    <property type="match status" value="1"/>
</dbReference>
<evidence type="ECO:0000256" key="2">
    <source>
        <dbReference type="SAM" id="Phobius"/>
    </source>
</evidence>
<dbReference type="InterPro" id="IPR007686">
    <property type="entry name" value="YutG/PgpA"/>
</dbReference>
<name>A0ABT1W4J1_9PROT</name>
<sequence>MSRSGGWARIVASAGGSGFAPRAPGTVGTLVALPVGWALLHWPSGLLLAIVLVCPLGILATERAGGGEDHGWIVVDEVAGMWITLLGLLPLFRLPPLSGLALLVWCAIAFALFRLLDITKPGPIGRIDRRHDSIGVMGDDMLAGLVGAVLLLALRFAATWIR</sequence>
<dbReference type="RefSeq" id="WP_422862765.1">
    <property type="nucleotide sequence ID" value="NZ_JAMSKV010000001.1"/>
</dbReference>
<comment type="cofactor">
    <cofactor evidence="1">
        <name>Mg(2+)</name>
        <dbReference type="ChEBI" id="CHEBI:18420"/>
    </cofactor>
</comment>
<feature type="transmembrane region" description="Helical" evidence="2">
    <location>
        <begin position="40"/>
        <end position="60"/>
    </location>
</feature>
<dbReference type="EC" id="3.1.3.27" evidence="1"/>
<feature type="transmembrane region" description="Helical" evidence="2">
    <location>
        <begin position="98"/>
        <end position="116"/>
    </location>
</feature>
<dbReference type="SUPFAM" id="SSF101307">
    <property type="entry name" value="YutG-like"/>
    <property type="match status" value="1"/>
</dbReference>
<organism evidence="4 5">
    <name type="scientific">Endosaccharibacter trunci</name>
    <dbReference type="NCBI Taxonomy" id="2812733"/>
    <lineage>
        <taxon>Bacteria</taxon>
        <taxon>Pseudomonadati</taxon>
        <taxon>Pseudomonadota</taxon>
        <taxon>Alphaproteobacteria</taxon>
        <taxon>Acetobacterales</taxon>
        <taxon>Acetobacteraceae</taxon>
        <taxon>Endosaccharibacter</taxon>
    </lineage>
</organism>
<gene>
    <name evidence="4" type="ORF">NFI95_02575</name>
</gene>
<evidence type="ECO:0000256" key="1">
    <source>
        <dbReference type="PIRNR" id="PIRNR006162"/>
    </source>
</evidence>
<feature type="transmembrane region" description="Helical" evidence="2">
    <location>
        <begin position="137"/>
        <end position="161"/>
    </location>
</feature>
<keyword evidence="1" id="KW-0460">Magnesium</keyword>
<reference evidence="4 5" key="1">
    <citation type="submission" date="2022-06" db="EMBL/GenBank/DDBJ databases">
        <title>Endosaccharibacter gen. nov., sp. nov., endophytic bacteria isolated from sugarcane.</title>
        <authorList>
            <person name="Pitiwittayakul N."/>
            <person name="Yukphan P."/>
            <person name="Charoenyingcharoen P."/>
            <person name="Tanasupawat S."/>
        </authorList>
    </citation>
    <scope>NUCLEOTIDE SEQUENCE [LARGE SCALE GENOMIC DNA]</scope>
    <source>
        <strain evidence="4 5">KSS8</strain>
    </source>
</reference>
<keyword evidence="1" id="KW-0479">Metal-binding</keyword>
<keyword evidence="1" id="KW-1208">Phospholipid metabolism</keyword>
<accession>A0ABT1W4J1</accession>
<keyword evidence="1" id="KW-0443">Lipid metabolism</keyword>